<dbReference type="STRING" id="1745343.A0A2J6PXM4"/>
<feature type="compositionally biased region" description="Basic and acidic residues" evidence="1">
    <location>
        <begin position="227"/>
        <end position="242"/>
    </location>
</feature>
<evidence type="ECO:0000313" key="3">
    <source>
        <dbReference type="Proteomes" id="UP000235672"/>
    </source>
</evidence>
<feature type="compositionally biased region" description="Basic residues" evidence="1">
    <location>
        <begin position="380"/>
        <end position="390"/>
    </location>
</feature>
<dbReference type="EMBL" id="KZ613492">
    <property type="protein sequence ID" value="PMD18757.1"/>
    <property type="molecule type" value="Genomic_DNA"/>
</dbReference>
<name>A0A2J6PXM4_9HELO</name>
<protein>
    <submittedName>
        <fullName evidence="2">Uncharacterized protein</fullName>
    </submittedName>
</protein>
<accession>A0A2J6PXM4</accession>
<proteinExistence type="predicted"/>
<reference evidence="2 3" key="1">
    <citation type="submission" date="2016-05" db="EMBL/GenBank/DDBJ databases">
        <title>A degradative enzymes factory behind the ericoid mycorrhizal symbiosis.</title>
        <authorList>
            <consortium name="DOE Joint Genome Institute"/>
            <person name="Martino E."/>
            <person name="Morin E."/>
            <person name="Grelet G."/>
            <person name="Kuo A."/>
            <person name="Kohler A."/>
            <person name="Daghino S."/>
            <person name="Barry K."/>
            <person name="Choi C."/>
            <person name="Cichocki N."/>
            <person name="Clum A."/>
            <person name="Copeland A."/>
            <person name="Hainaut M."/>
            <person name="Haridas S."/>
            <person name="Labutti K."/>
            <person name="Lindquist E."/>
            <person name="Lipzen A."/>
            <person name="Khouja H.-R."/>
            <person name="Murat C."/>
            <person name="Ohm R."/>
            <person name="Olson A."/>
            <person name="Spatafora J."/>
            <person name="Veneault-Fourrey C."/>
            <person name="Henrissat B."/>
            <person name="Grigoriev I."/>
            <person name="Martin F."/>
            <person name="Perotto S."/>
        </authorList>
    </citation>
    <scope>NUCLEOTIDE SEQUENCE [LARGE SCALE GENOMIC DNA]</scope>
    <source>
        <strain evidence="2 3">UAMH 7357</strain>
    </source>
</reference>
<evidence type="ECO:0000256" key="1">
    <source>
        <dbReference type="SAM" id="MobiDB-lite"/>
    </source>
</evidence>
<dbReference type="AlphaFoldDB" id="A0A2J6PXM4"/>
<feature type="compositionally biased region" description="Basic residues" evidence="1">
    <location>
        <begin position="203"/>
        <end position="212"/>
    </location>
</feature>
<feature type="region of interest" description="Disordered" evidence="1">
    <location>
        <begin position="334"/>
        <end position="401"/>
    </location>
</feature>
<feature type="compositionally biased region" description="Basic and acidic residues" evidence="1">
    <location>
        <begin position="354"/>
        <end position="366"/>
    </location>
</feature>
<feature type="compositionally biased region" description="Polar residues" evidence="1">
    <location>
        <begin position="213"/>
        <end position="226"/>
    </location>
</feature>
<feature type="compositionally biased region" description="Pro residues" evidence="1">
    <location>
        <begin position="102"/>
        <end position="126"/>
    </location>
</feature>
<feature type="compositionally biased region" description="Low complexity" evidence="1">
    <location>
        <begin position="162"/>
        <end position="173"/>
    </location>
</feature>
<feature type="compositionally biased region" description="Basic residues" evidence="1">
    <location>
        <begin position="40"/>
        <end position="57"/>
    </location>
</feature>
<feature type="region of interest" description="Disordered" evidence="1">
    <location>
        <begin position="28"/>
        <end position="250"/>
    </location>
</feature>
<sequence length="401" mass="44311">MAQPFISLGLKATNFLVDKHFDKVPDAALHPETYHPKNVVSKKHRRKTALQRKKKNERARNSNSSSSSSSDDDNPSSEEAEETIVSEGAQNSQRGAPRSMFSPPPQQPYFPPPPQQQPYFPPPPQQPAYDPSQHQMSDGSPIYSHEPPRLRPEYTPSPPPAASGYPYPTGAYASPPFRPTTIDRKSRRDSYGDEDYYSDSYRSRPRRPKAVTRRSSSYHGPRSSTGGDRRSTTGSAHVDKAREKAHRYGLKDEVKGVFTQSKEGLAGGAVGALVGGWAAQKAQQATGRDKHAASPLLTVLGAALGGLAVNAVVEKYEESLENTNVLQAKWNEKFNSGADSDAGKSQKSQRSRRDRGSSRKDSKYDDDYGSDDESDEGRSHRSQRSRRARRESRGNMSDGYD</sequence>
<organism evidence="2 3">
    <name type="scientific">Hyaloscypha hepaticicola</name>
    <dbReference type="NCBI Taxonomy" id="2082293"/>
    <lineage>
        <taxon>Eukaryota</taxon>
        <taxon>Fungi</taxon>
        <taxon>Dikarya</taxon>
        <taxon>Ascomycota</taxon>
        <taxon>Pezizomycotina</taxon>
        <taxon>Leotiomycetes</taxon>
        <taxon>Helotiales</taxon>
        <taxon>Hyaloscyphaceae</taxon>
        <taxon>Hyaloscypha</taxon>
    </lineage>
</organism>
<dbReference type="OrthoDB" id="3561227at2759"/>
<feature type="compositionally biased region" description="Basic and acidic residues" evidence="1">
    <location>
        <begin position="181"/>
        <end position="191"/>
    </location>
</feature>
<dbReference type="Proteomes" id="UP000235672">
    <property type="component" value="Unassembled WGS sequence"/>
</dbReference>
<gene>
    <name evidence="2" type="ORF">NA56DRAFT_647640</name>
</gene>
<keyword evidence="3" id="KW-1185">Reference proteome</keyword>
<evidence type="ECO:0000313" key="2">
    <source>
        <dbReference type="EMBL" id="PMD18757.1"/>
    </source>
</evidence>
<feature type="compositionally biased region" description="Acidic residues" evidence="1">
    <location>
        <begin position="70"/>
        <end position="84"/>
    </location>
</feature>